<protein>
    <submittedName>
        <fullName evidence="2">Uncharacterized protein</fullName>
    </submittedName>
</protein>
<gene>
    <name evidence="2" type="ORF">RRG08_013059</name>
</gene>
<comment type="caution">
    <text evidence="2">The sequence shown here is derived from an EMBL/GenBank/DDBJ whole genome shotgun (WGS) entry which is preliminary data.</text>
</comment>
<dbReference type="AlphaFoldDB" id="A0AAE1A1A4"/>
<dbReference type="EMBL" id="JAWDGP010002895">
    <property type="protein sequence ID" value="KAK3778791.1"/>
    <property type="molecule type" value="Genomic_DNA"/>
</dbReference>
<proteinExistence type="predicted"/>
<feature type="region of interest" description="Disordered" evidence="1">
    <location>
        <begin position="63"/>
        <end position="162"/>
    </location>
</feature>
<feature type="compositionally biased region" description="Low complexity" evidence="1">
    <location>
        <begin position="118"/>
        <end position="127"/>
    </location>
</feature>
<organism evidence="2 3">
    <name type="scientific">Elysia crispata</name>
    <name type="common">lettuce slug</name>
    <dbReference type="NCBI Taxonomy" id="231223"/>
    <lineage>
        <taxon>Eukaryota</taxon>
        <taxon>Metazoa</taxon>
        <taxon>Spiralia</taxon>
        <taxon>Lophotrochozoa</taxon>
        <taxon>Mollusca</taxon>
        <taxon>Gastropoda</taxon>
        <taxon>Heterobranchia</taxon>
        <taxon>Euthyneura</taxon>
        <taxon>Panpulmonata</taxon>
        <taxon>Sacoglossa</taxon>
        <taxon>Placobranchoidea</taxon>
        <taxon>Plakobranchidae</taxon>
        <taxon>Elysia</taxon>
    </lineage>
</organism>
<evidence type="ECO:0000256" key="1">
    <source>
        <dbReference type="SAM" id="MobiDB-lite"/>
    </source>
</evidence>
<evidence type="ECO:0000313" key="3">
    <source>
        <dbReference type="Proteomes" id="UP001283361"/>
    </source>
</evidence>
<accession>A0AAE1A1A4</accession>
<dbReference type="Proteomes" id="UP001283361">
    <property type="component" value="Unassembled WGS sequence"/>
</dbReference>
<keyword evidence="3" id="KW-1185">Reference proteome</keyword>
<sequence>MIGLLPTSGAVEDSFYDAGAGLLFHSFATSYPQTSQNHSSVLQNTLSPTEGHVKRVHYMDKGLDIDRLTSTSPPPRSQPGVAPASSSHGYHTGGYTSPRGGPWSGSGRGQHRPEDAASHSSGSTSDSGRGGSSEEGDGQGHLGHTHNPKQHAVVVTLGDGGE</sequence>
<reference evidence="2" key="1">
    <citation type="journal article" date="2023" name="G3 (Bethesda)">
        <title>A reference genome for the long-term kleptoplast-retaining sea slug Elysia crispata morphotype clarki.</title>
        <authorList>
            <person name="Eastman K.E."/>
            <person name="Pendleton A.L."/>
            <person name="Shaikh M.A."/>
            <person name="Suttiyut T."/>
            <person name="Ogas R."/>
            <person name="Tomko P."/>
            <person name="Gavelis G."/>
            <person name="Widhalm J.R."/>
            <person name="Wisecaver J.H."/>
        </authorList>
    </citation>
    <scope>NUCLEOTIDE SEQUENCE</scope>
    <source>
        <strain evidence="2">ECLA1</strain>
    </source>
</reference>
<name>A0AAE1A1A4_9GAST</name>
<evidence type="ECO:0000313" key="2">
    <source>
        <dbReference type="EMBL" id="KAK3778791.1"/>
    </source>
</evidence>